<organism evidence="3 4">
    <name type="scientific">Cutaneotrichosporon spelunceum</name>
    <dbReference type="NCBI Taxonomy" id="1672016"/>
    <lineage>
        <taxon>Eukaryota</taxon>
        <taxon>Fungi</taxon>
        <taxon>Dikarya</taxon>
        <taxon>Basidiomycota</taxon>
        <taxon>Agaricomycotina</taxon>
        <taxon>Tremellomycetes</taxon>
        <taxon>Trichosporonales</taxon>
        <taxon>Trichosporonaceae</taxon>
        <taxon>Cutaneotrichosporon</taxon>
    </lineage>
</organism>
<evidence type="ECO:0000313" key="3">
    <source>
        <dbReference type="EMBL" id="GMK59013.1"/>
    </source>
</evidence>
<protein>
    <submittedName>
        <fullName evidence="3">Uncharacterized protein</fullName>
    </submittedName>
</protein>
<evidence type="ECO:0000256" key="2">
    <source>
        <dbReference type="SAM" id="SignalP"/>
    </source>
</evidence>
<keyword evidence="4" id="KW-1185">Reference proteome</keyword>
<gene>
    <name evidence="3" type="ORF">CspeluHIS016_0700280</name>
</gene>
<comment type="caution">
    <text evidence="3">The sequence shown here is derived from an EMBL/GenBank/DDBJ whole genome shotgun (WGS) entry which is preliminary data.</text>
</comment>
<reference evidence="3" key="1">
    <citation type="journal article" date="2023" name="BMC Genomics">
        <title>Chromosome-level genome assemblies of Cutaneotrichosporon spp. (Trichosporonales, Basidiomycota) reveal imbalanced evolution between nucleotide sequences and chromosome synteny.</title>
        <authorList>
            <person name="Kobayashi Y."/>
            <person name="Kayamori A."/>
            <person name="Aoki K."/>
            <person name="Shiwa Y."/>
            <person name="Matsutani M."/>
            <person name="Fujita N."/>
            <person name="Sugita T."/>
            <person name="Iwasaki W."/>
            <person name="Tanaka N."/>
            <person name="Takashima M."/>
        </authorList>
    </citation>
    <scope>NUCLEOTIDE SEQUENCE</scope>
    <source>
        <strain evidence="3">HIS016</strain>
    </source>
</reference>
<keyword evidence="1" id="KW-0812">Transmembrane</keyword>
<name>A0AAD3TYB7_9TREE</name>
<evidence type="ECO:0000313" key="4">
    <source>
        <dbReference type="Proteomes" id="UP001222932"/>
    </source>
</evidence>
<keyword evidence="1" id="KW-0472">Membrane</keyword>
<accession>A0AAD3TYB7</accession>
<feature type="transmembrane region" description="Helical" evidence="1">
    <location>
        <begin position="386"/>
        <end position="406"/>
    </location>
</feature>
<evidence type="ECO:0000256" key="1">
    <source>
        <dbReference type="SAM" id="Phobius"/>
    </source>
</evidence>
<feature type="signal peptide" evidence="2">
    <location>
        <begin position="1"/>
        <end position="22"/>
    </location>
</feature>
<reference evidence="3" key="2">
    <citation type="submission" date="2023-06" db="EMBL/GenBank/DDBJ databases">
        <authorList>
            <person name="Kobayashi Y."/>
            <person name="Kayamori A."/>
            <person name="Aoki K."/>
            <person name="Shiwa Y."/>
            <person name="Fujita N."/>
            <person name="Sugita T."/>
            <person name="Iwasaki W."/>
            <person name="Tanaka N."/>
            <person name="Takashima M."/>
        </authorList>
    </citation>
    <scope>NUCLEOTIDE SEQUENCE</scope>
    <source>
        <strain evidence="3">HIS016</strain>
    </source>
</reference>
<dbReference type="EMBL" id="BTCM01000007">
    <property type="protein sequence ID" value="GMK59013.1"/>
    <property type="molecule type" value="Genomic_DNA"/>
</dbReference>
<feature type="chain" id="PRO_5042007624" evidence="2">
    <location>
        <begin position="23"/>
        <end position="427"/>
    </location>
</feature>
<sequence>MPSAHPLVLAASVASMAVCVAAAPSQQPPHLRPTDLVSRNITHMSPLLSYAGDVEYVYTAPHTPDGSMGTDMASHHVLRAGASAAFTFAGSTFAINGWADGMLRVREYPLDVDLHSLDADSLGADSPHTPGGTGWIDEPRAPEAGRDEWWRFESLDTRDGADVSTRAEHTERTLVALLGDGDDGPRRVRLDVTQGEVWLSRVLTQTDVPPSDEWGAPHWPILEGWRGVREYMGARVEGLWRETYVDFADIGLEQPVAWALGRDGQGEGCARVTLSPAVGASYLELRGASPSASMGAGRFRVHVDPALPGHRGDWHAVPAGQVADIVLFSAPLDASLAYTVTLEAQRVGWHWASAWFLAEMGVQPMPRWIGRWGRVRRVLESVRARVALVAAVFVAIAAVGCGFVLARRPKAEAQGERQPLLADVEDV</sequence>
<proteinExistence type="predicted"/>
<dbReference type="AlphaFoldDB" id="A0AAD3TYB7"/>
<dbReference type="Proteomes" id="UP001222932">
    <property type="component" value="Unassembled WGS sequence"/>
</dbReference>
<keyword evidence="2" id="KW-0732">Signal</keyword>
<keyword evidence="1" id="KW-1133">Transmembrane helix</keyword>